<keyword evidence="2" id="KW-0808">Transferase</keyword>
<dbReference type="Proteomes" id="UP000199318">
    <property type="component" value="Unassembled WGS sequence"/>
</dbReference>
<dbReference type="EMBL" id="FOGV01000022">
    <property type="protein sequence ID" value="SES23337.1"/>
    <property type="molecule type" value="Genomic_DNA"/>
</dbReference>
<proteinExistence type="predicted"/>
<comment type="caution">
    <text evidence="2">The sequence shown here is derived from an EMBL/GenBank/DDBJ whole genome shotgun (WGS) entry which is preliminary data.</text>
</comment>
<dbReference type="GO" id="GO:0016301">
    <property type="term" value="F:kinase activity"/>
    <property type="evidence" value="ECO:0007669"/>
    <property type="project" value="UniProtKB-KW"/>
</dbReference>
<feature type="domain" description="Histidine kinase/HSP90-like ATPase" evidence="1">
    <location>
        <begin position="27"/>
        <end position="128"/>
    </location>
</feature>
<sequence length="133" mass="15487">MIFHCQHYYTPHSFRENIKEFDAAFHDWFGSESLLVHIALTECFNNAWEHGNLMDESKPVIVYIKEGRTRVYLRIEDKGAGYCFKDTVLPADSDSLLEKERGRGLFIIQNTVDWALTDQAGTTTLMIKRKVRK</sequence>
<keyword evidence="3" id="KW-1185">Reference proteome</keyword>
<gene>
    <name evidence="2" type="ORF">SAMN05444126_12243</name>
</gene>
<dbReference type="SUPFAM" id="SSF55874">
    <property type="entry name" value="ATPase domain of HSP90 chaperone/DNA topoisomerase II/histidine kinase"/>
    <property type="match status" value="1"/>
</dbReference>
<dbReference type="Gene3D" id="3.30.565.10">
    <property type="entry name" value="Histidine kinase-like ATPase, C-terminal domain"/>
    <property type="match status" value="1"/>
</dbReference>
<dbReference type="RefSeq" id="WP_093073968.1">
    <property type="nucleotide sequence ID" value="NZ_FOGV01000022.1"/>
</dbReference>
<evidence type="ECO:0000313" key="2">
    <source>
        <dbReference type="EMBL" id="SES23337.1"/>
    </source>
</evidence>
<dbReference type="OrthoDB" id="2883129at2"/>
<evidence type="ECO:0000259" key="1">
    <source>
        <dbReference type="Pfam" id="PF13581"/>
    </source>
</evidence>
<dbReference type="InterPro" id="IPR003594">
    <property type="entry name" value="HATPase_dom"/>
</dbReference>
<evidence type="ECO:0000313" key="3">
    <source>
        <dbReference type="Proteomes" id="UP000199318"/>
    </source>
</evidence>
<dbReference type="AlphaFoldDB" id="A0A1H9VPQ3"/>
<dbReference type="CDD" id="cd16936">
    <property type="entry name" value="HATPase_RsbW-like"/>
    <property type="match status" value="1"/>
</dbReference>
<name>A0A1H9VPQ3_9BACI</name>
<dbReference type="Pfam" id="PF13581">
    <property type="entry name" value="HATPase_c_2"/>
    <property type="match status" value="1"/>
</dbReference>
<dbReference type="InterPro" id="IPR036890">
    <property type="entry name" value="HATPase_C_sf"/>
</dbReference>
<organism evidence="2 3">
    <name type="scientific">Salisediminibacterium halotolerans</name>
    <dbReference type="NCBI Taxonomy" id="517425"/>
    <lineage>
        <taxon>Bacteria</taxon>
        <taxon>Bacillati</taxon>
        <taxon>Bacillota</taxon>
        <taxon>Bacilli</taxon>
        <taxon>Bacillales</taxon>
        <taxon>Bacillaceae</taxon>
        <taxon>Salisediminibacterium</taxon>
    </lineage>
</organism>
<reference evidence="3" key="1">
    <citation type="submission" date="2016-10" db="EMBL/GenBank/DDBJ databases">
        <authorList>
            <person name="de Groot N.N."/>
        </authorList>
    </citation>
    <scope>NUCLEOTIDE SEQUENCE [LARGE SCALE GENOMIC DNA]</scope>
    <source>
        <strain evidence="3">10nlg</strain>
    </source>
</reference>
<accession>A0A1H9VPQ3</accession>
<dbReference type="STRING" id="1464123.SAMN05444126_12243"/>
<keyword evidence="2" id="KW-0418">Kinase</keyword>
<protein>
    <submittedName>
        <fullName evidence="2">Serine/threonine-protein kinase RsbW</fullName>
    </submittedName>
</protein>